<keyword evidence="5" id="KW-0479">Metal-binding</keyword>
<dbReference type="InterPro" id="IPR018848">
    <property type="entry name" value="WIYLD_domain"/>
</dbReference>
<protein>
    <submittedName>
        <fullName evidence="14">Uncharacterized protein</fullName>
    </submittedName>
</protein>
<feature type="region of interest" description="Disordered" evidence="8">
    <location>
        <begin position="214"/>
        <end position="247"/>
    </location>
</feature>
<dbReference type="PROSITE" id="PS51580">
    <property type="entry name" value="SAM_MT43_3"/>
    <property type="match status" value="1"/>
</dbReference>
<dbReference type="EMBL" id="BTGU01000973">
    <property type="protein sequence ID" value="GMN69924.1"/>
    <property type="molecule type" value="Genomic_DNA"/>
</dbReference>
<evidence type="ECO:0000313" key="15">
    <source>
        <dbReference type="EMBL" id="GMN69929.1"/>
    </source>
</evidence>
<dbReference type="EMBL" id="BTGU01000957">
    <property type="protein sequence ID" value="GMN69868.1"/>
    <property type="molecule type" value="Genomic_DNA"/>
</dbReference>
<dbReference type="InterPro" id="IPR001214">
    <property type="entry name" value="SET_dom"/>
</dbReference>
<dbReference type="Pfam" id="PF05033">
    <property type="entry name" value="Pre-SET"/>
    <property type="match status" value="1"/>
</dbReference>
<evidence type="ECO:0000256" key="6">
    <source>
        <dbReference type="ARBA" id="ARBA00022833"/>
    </source>
</evidence>
<dbReference type="GO" id="GO:0042054">
    <property type="term" value="F:histone methyltransferase activity"/>
    <property type="evidence" value="ECO:0007669"/>
    <property type="project" value="InterPro"/>
</dbReference>
<dbReference type="InterPro" id="IPR043017">
    <property type="entry name" value="WIYLD_dom_sf"/>
</dbReference>
<gene>
    <name evidence="12" type="ORF">TIFTF001_038913</name>
    <name evidence="13" type="ORF">TIFTF001_038916</name>
    <name evidence="14" type="ORF">TIFTF001_038969</name>
    <name evidence="15" type="ORF">TIFTF001_038972</name>
</gene>
<keyword evidence="7" id="KW-0539">Nucleus</keyword>
<dbReference type="InterPro" id="IPR007728">
    <property type="entry name" value="Pre-SET_dom"/>
</dbReference>
<dbReference type="Pfam" id="PF00856">
    <property type="entry name" value="SET"/>
    <property type="match status" value="1"/>
</dbReference>
<dbReference type="SMART" id="SM00317">
    <property type="entry name" value="SET"/>
    <property type="match status" value="1"/>
</dbReference>
<dbReference type="Gene3D" id="1.10.8.850">
    <property type="entry name" value="Histone-lysine N methyltransferase , C-terminal domain-like"/>
    <property type="match status" value="1"/>
</dbReference>
<dbReference type="Proteomes" id="UP001187192">
    <property type="component" value="Unassembled WGS sequence"/>
</dbReference>
<evidence type="ECO:0000313" key="13">
    <source>
        <dbReference type="EMBL" id="GMN69873.1"/>
    </source>
</evidence>
<dbReference type="FunFam" id="2.170.270.10:FF:000046">
    <property type="entry name" value="SET-domain containing protein lysine methyltransferase family protein"/>
    <property type="match status" value="1"/>
</dbReference>
<keyword evidence="16" id="KW-1185">Reference proteome</keyword>
<keyword evidence="9" id="KW-0812">Transmembrane</keyword>
<evidence type="ECO:0000313" key="12">
    <source>
        <dbReference type="EMBL" id="GMN69868.1"/>
    </source>
</evidence>
<proteinExistence type="predicted"/>
<dbReference type="GO" id="GO:0008270">
    <property type="term" value="F:zinc ion binding"/>
    <property type="evidence" value="ECO:0007669"/>
    <property type="project" value="InterPro"/>
</dbReference>
<keyword evidence="4" id="KW-0808">Transferase</keyword>
<dbReference type="PROSITE" id="PS50867">
    <property type="entry name" value="PRE_SET"/>
    <property type="match status" value="1"/>
</dbReference>
<dbReference type="EMBL" id="BTGU01000974">
    <property type="protein sequence ID" value="GMN69929.1"/>
    <property type="molecule type" value="Genomic_DNA"/>
</dbReference>
<dbReference type="InterPro" id="IPR046341">
    <property type="entry name" value="SET_dom_sf"/>
</dbReference>
<keyword evidence="3" id="KW-0158">Chromosome</keyword>
<evidence type="ECO:0000256" key="4">
    <source>
        <dbReference type="ARBA" id="ARBA00022679"/>
    </source>
</evidence>
<accession>A0AA88E883</accession>
<dbReference type="PANTHER" id="PTHR46450:SF1">
    <property type="entry name" value="INACTIVE HISTONE-LYSINE N-METHYLTRANSFERASE SUVR1-RELATED"/>
    <property type="match status" value="1"/>
</dbReference>
<evidence type="ECO:0000256" key="1">
    <source>
        <dbReference type="ARBA" id="ARBA00004123"/>
    </source>
</evidence>
<organism evidence="14 16">
    <name type="scientific">Ficus carica</name>
    <name type="common">Common fig</name>
    <dbReference type="NCBI Taxonomy" id="3494"/>
    <lineage>
        <taxon>Eukaryota</taxon>
        <taxon>Viridiplantae</taxon>
        <taxon>Streptophyta</taxon>
        <taxon>Embryophyta</taxon>
        <taxon>Tracheophyta</taxon>
        <taxon>Spermatophyta</taxon>
        <taxon>Magnoliopsida</taxon>
        <taxon>eudicotyledons</taxon>
        <taxon>Gunneridae</taxon>
        <taxon>Pentapetalae</taxon>
        <taxon>rosids</taxon>
        <taxon>fabids</taxon>
        <taxon>Rosales</taxon>
        <taxon>Moraceae</taxon>
        <taxon>Ficeae</taxon>
        <taxon>Ficus</taxon>
    </lineage>
</organism>
<evidence type="ECO:0000313" key="16">
    <source>
        <dbReference type="Proteomes" id="UP001187192"/>
    </source>
</evidence>
<dbReference type="EMBL" id="BTGU01000958">
    <property type="protein sequence ID" value="GMN69873.1"/>
    <property type="molecule type" value="Genomic_DNA"/>
</dbReference>
<dbReference type="Pfam" id="PF10440">
    <property type="entry name" value="WIYLD"/>
    <property type="match status" value="1"/>
</dbReference>
<reference evidence="14" key="1">
    <citation type="submission" date="2023-07" db="EMBL/GenBank/DDBJ databases">
        <title>draft genome sequence of fig (Ficus carica).</title>
        <authorList>
            <person name="Takahashi T."/>
            <person name="Nishimura K."/>
        </authorList>
    </citation>
    <scope>NUCLEOTIDE SEQUENCE</scope>
</reference>
<dbReference type="InterPro" id="IPR025776">
    <property type="entry name" value="SUVR4/1/2"/>
</dbReference>
<evidence type="ECO:0000256" key="8">
    <source>
        <dbReference type="SAM" id="MobiDB-lite"/>
    </source>
</evidence>
<feature type="compositionally biased region" description="Basic and acidic residues" evidence="8">
    <location>
        <begin position="233"/>
        <end position="247"/>
    </location>
</feature>
<keyword evidence="6" id="KW-0862">Zinc</keyword>
<dbReference type="AlphaFoldDB" id="A0AA88E883"/>
<evidence type="ECO:0000256" key="2">
    <source>
        <dbReference type="ARBA" id="ARBA00004286"/>
    </source>
</evidence>
<evidence type="ECO:0000256" key="7">
    <source>
        <dbReference type="ARBA" id="ARBA00023242"/>
    </source>
</evidence>
<evidence type="ECO:0000259" key="11">
    <source>
        <dbReference type="PROSITE" id="PS50867"/>
    </source>
</evidence>
<evidence type="ECO:0000313" key="14">
    <source>
        <dbReference type="EMBL" id="GMN69924.1"/>
    </source>
</evidence>
<feature type="domain" description="SET" evidence="10">
    <location>
        <begin position="578"/>
        <end position="712"/>
    </location>
</feature>
<evidence type="ECO:0000259" key="10">
    <source>
        <dbReference type="PROSITE" id="PS50280"/>
    </source>
</evidence>
<keyword evidence="9" id="KW-0472">Membrane</keyword>
<feature type="region of interest" description="Disordered" evidence="8">
    <location>
        <begin position="61"/>
        <end position="156"/>
    </location>
</feature>
<evidence type="ECO:0000256" key="3">
    <source>
        <dbReference type="ARBA" id="ARBA00022454"/>
    </source>
</evidence>
<dbReference type="GO" id="GO:0005694">
    <property type="term" value="C:chromosome"/>
    <property type="evidence" value="ECO:0007669"/>
    <property type="project" value="UniProtKB-SubCell"/>
</dbReference>
<evidence type="ECO:0000256" key="9">
    <source>
        <dbReference type="SAM" id="Phobius"/>
    </source>
</evidence>
<dbReference type="CDD" id="cd10538">
    <property type="entry name" value="SET_SETDB-like"/>
    <property type="match status" value="1"/>
</dbReference>
<evidence type="ECO:0000256" key="5">
    <source>
        <dbReference type="ARBA" id="ARBA00022723"/>
    </source>
</evidence>
<dbReference type="SUPFAM" id="SSF82199">
    <property type="entry name" value="SET domain"/>
    <property type="match status" value="1"/>
</dbReference>
<feature type="transmembrane region" description="Helical" evidence="9">
    <location>
        <begin position="749"/>
        <end position="769"/>
    </location>
</feature>
<comment type="caution">
    <text evidence="14">The sequence shown here is derived from an EMBL/GenBank/DDBJ whole genome shotgun (WGS) entry which is preliminary data.</text>
</comment>
<keyword evidence="9" id="KW-1133">Transmembrane helix</keyword>
<comment type="subcellular location">
    <subcellularLocation>
        <location evidence="2">Chromosome</location>
    </subcellularLocation>
    <subcellularLocation>
        <location evidence="1">Nucleus</location>
    </subcellularLocation>
</comment>
<dbReference type="PROSITE" id="PS50280">
    <property type="entry name" value="SET"/>
    <property type="match status" value="1"/>
</dbReference>
<dbReference type="PANTHER" id="PTHR46450">
    <property type="entry name" value="INACTIVE HISTONE-LYSINE N-METHYLTRANSFERASE SUVR1-RELATED"/>
    <property type="match status" value="1"/>
</dbReference>
<dbReference type="Gene3D" id="2.170.270.10">
    <property type="entry name" value="SET domain"/>
    <property type="match status" value="1"/>
</dbReference>
<dbReference type="SMART" id="SM00468">
    <property type="entry name" value="PreSET"/>
    <property type="match status" value="1"/>
</dbReference>
<sequence>MAPNPRVQAAFRAMKVLGIKEVKVKPVLKKLLRLYEKKWELIEEENYRALVDAIFEEDENIEQQEKEPGNDVNEDDLEGEGLGQETERPLKRLRRGRDVPQQPQNMTGSPEPMNDGSSISPRNVAKNKGKQPMISEPPVQLQRLGPQSSPGKSRASCGLFLREPVDETGSDRFPRQLEMVSSNHQFIKPKDEPFTDDMFMGDKPQYEDPIAVIHPDPSSEKDTPMENCGSSKEIGKESSSKCKDGERQADGIASSLGEMETNVDLATKRQESSCNLDVATLGEVKLSLSCNSAVRRLNFRVPNLDAVIRTTEEKCLHSYKINDPKFSVMKLLRHVCESFLELGTDSVDKSQDDHVQASRRTLANGYAGKDTSSEQTHVNGCVEKHIDRELEDHGLTNVTSLVVVPHRKLALDDGRSRHNINDIAKGEEGVRIPWINEINSEFLPSFHYISQSLVFQNAEITISLSRIGDLSCCPTCFGDCLSASVPCACARETGSEFAYTSAGLIKDVFLEKCISMTRDPQRLGHVFCEECPLEKSKNDVCLEACKGHLKRNFIKECWSKCGCNKQCGNRVVQRGITCNLQVFFTSDGKGWGLRTLEDLPKGTFVCEFVGEILTSAELNERNMHCDGSSKDTYLALLDADWGSKTALENEKALCLDASRYGNVARFINHRCLDANLVEIPVEVETPDHHYYHLAFFTTRKIAALEELTWDYGIDFDDHDYPIKLFQCRCGSKFCRNMKRPNMSYCLCSFPFSFAFGFHVVYIVGLYLRYSRIQVNLELKLSVI</sequence>
<name>A0AA88E883_FICCA</name>
<dbReference type="GO" id="GO:0005634">
    <property type="term" value="C:nucleus"/>
    <property type="evidence" value="ECO:0007669"/>
    <property type="project" value="UniProtKB-SubCell"/>
</dbReference>
<feature type="domain" description="Pre-SET" evidence="11">
    <location>
        <begin position="479"/>
        <end position="575"/>
    </location>
</feature>